<evidence type="ECO:0000256" key="2">
    <source>
        <dbReference type="ARBA" id="ARBA00022475"/>
    </source>
</evidence>
<evidence type="ECO:0000256" key="1">
    <source>
        <dbReference type="ARBA" id="ARBA00004651"/>
    </source>
</evidence>
<dbReference type="Pfam" id="PF13515">
    <property type="entry name" value="FUSC_2"/>
    <property type="match status" value="1"/>
</dbReference>
<evidence type="ECO:0000256" key="5">
    <source>
        <dbReference type="ARBA" id="ARBA00023136"/>
    </source>
</evidence>
<keyword evidence="11" id="KW-1185">Reference proteome</keyword>
<dbReference type="Proteomes" id="UP000192284">
    <property type="component" value="Unassembled WGS sequence"/>
</dbReference>
<feature type="transmembrane region" description="Helical" evidence="8">
    <location>
        <begin position="523"/>
        <end position="543"/>
    </location>
</feature>
<comment type="similarity">
    <text evidence="6">Belongs to the YccS/YhfK family.</text>
</comment>
<evidence type="ECO:0000313" key="10">
    <source>
        <dbReference type="EMBL" id="ORA22450.1"/>
    </source>
</evidence>
<evidence type="ECO:0000256" key="7">
    <source>
        <dbReference type="SAM" id="MobiDB-lite"/>
    </source>
</evidence>
<feature type="transmembrane region" description="Helical" evidence="8">
    <location>
        <begin position="100"/>
        <end position="118"/>
    </location>
</feature>
<keyword evidence="3 8" id="KW-0812">Transmembrane</keyword>
<dbReference type="OrthoDB" id="7431670at2"/>
<feature type="region of interest" description="Disordered" evidence="7">
    <location>
        <begin position="384"/>
        <end position="417"/>
    </location>
</feature>
<feature type="transmembrane region" description="Helical" evidence="8">
    <location>
        <begin position="71"/>
        <end position="88"/>
    </location>
</feature>
<accession>A0A1W9ZXC6</accession>
<sequence>MNDVSPIPLRPAETRSATTPFTWFAALYQRARIWTIGSDPGLLRLRMASRTTAALACSMLALYLLTRATGQPLTVALLGVVITMIAARSVTEPDPRQQRITMALLPVPAALSITAAALLAPHQIAADLVFVVIVFVAVYIRRFDARGRALGMVAFMAYFFTLYLRAGPAELPWMIGAVLVGTLCTFVMSTYVLPDRPERVLRATIRSLRARMAIGVDTTADAIRAGHLDHRRRRRMHTRIARLNATALMVQSQIEDKYNPATLWPGVSGEHLAPWLFDAELAVEWVAIAGQRVALNGARIPADTRAELAGALTQLAWAIRLPEPRGLRAAAGRAQGILDTQPSPASAAQHDESTLIRRLALAIVAAANATAEVRALVEHAEHAGHGEPGELDEPGEPAEPASEPHPADSDGQSPSGLLPTTRQAIQVSIAAALAIITGELVSPARWYWAVIAAFVIFAGTNSWGETLTKGWQRLLGTVLGVPSGMLIATLVAGNKVESLVLIFVCLFCAFYFMKVTYSLMTFWITTMLALLYGLLGKFSFGVLMLRIEETAIGAVIGVTVAILVLPTNIRTTIRNDTRAFLTSLSALIQASVATMFDDDETMSPTEQARQLDRDMQKFRETAKPLLAGVAGFAGRRNIQKSLRLFTACDRYGRNLARRSEQYHDPHCSDELSDAVTTAANQIQRNIEALVAALEGAREVTIVGASDSLDTAEALTRQQDDPSGRAELEDNARRLLSALHSLRRIERAVVTAATHLGADAGLKLPSSVAGRP</sequence>
<feature type="transmembrane region" description="Helical" evidence="8">
    <location>
        <begin position="124"/>
        <end position="140"/>
    </location>
</feature>
<evidence type="ECO:0000256" key="3">
    <source>
        <dbReference type="ARBA" id="ARBA00022692"/>
    </source>
</evidence>
<dbReference type="PANTHER" id="PTHR30509:SF9">
    <property type="entry name" value="MULTIDRUG RESISTANCE PROTEIN MDTO"/>
    <property type="match status" value="1"/>
</dbReference>
<organism evidence="10 11">
    <name type="scientific">Mycobacterium angelicum</name>
    <dbReference type="NCBI Taxonomy" id="470074"/>
    <lineage>
        <taxon>Bacteria</taxon>
        <taxon>Bacillati</taxon>
        <taxon>Actinomycetota</taxon>
        <taxon>Actinomycetes</taxon>
        <taxon>Mycobacteriales</taxon>
        <taxon>Mycobacteriaceae</taxon>
        <taxon>Mycobacterium</taxon>
    </lineage>
</organism>
<gene>
    <name evidence="10" type="ORF">BST12_09840</name>
</gene>
<dbReference type="GO" id="GO:0005886">
    <property type="term" value="C:plasma membrane"/>
    <property type="evidence" value="ECO:0007669"/>
    <property type="project" value="UniProtKB-SubCell"/>
</dbReference>
<feature type="transmembrane region" description="Helical" evidence="8">
    <location>
        <begin position="147"/>
        <end position="165"/>
    </location>
</feature>
<comment type="subcellular location">
    <subcellularLocation>
        <location evidence="1">Cell membrane</location>
        <topology evidence="1">Multi-pass membrane protein</topology>
    </subcellularLocation>
</comment>
<name>A0A1W9ZXC6_MYCAN</name>
<feature type="transmembrane region" description="Helical" evidence="8">
    <location>
        <begin position="550"/>
        <end position="569"/>
    </location>
</feature>
<evidence type="ECO:0000256" key="4">
    <source>
        <dbReference type="ARBA" id="ARBA00022989"/>
    </source>
</evidence>
<feature type="transmembrane region" description="Helical" evidence="8">
    <location>
        <begin position="171"/>
        <end position="193"/>
    </location>
</feature>
<proteinExistence type="inferred from homology"/>
<evidence type="ECO:0000313" key="11">
    <source>
        <dbReference type="Proteomes" id="UP000192284"/>
    </source>
</evidence>
<feature type="transmembrane region" description="Helical" evidence="8">
    <location>
        <begin position="470"/>
        <end position="492"/>
    </location>
</feature>
<evidence type="ECO:0000256" key="8">
    <source>
        <dbReference type="SAM" id="Phobius"/>
    </source>
</evidence>
<evidence type="ECO:0000256" key="6">
    <source>
        <dbReference type="ARBA" id="ARBA00043993"/>
    </source>
</evidence>
<dbReference type="EMBL" id="MVHE01000010">
    <property type="protein sequence ID" value="ORA22450.1"/>
    <property type="molecule type" value="Genomic_DNA"/>
</dbReference>
<keyword evidence="5 8" id="KW-0472">Membrane</keyword>
<dbReference type="InterPro" id="IPR049453">
    <property type="entry name" value="Memb_transporter_dom"/>
</dbReference>
<dbReference type="AlphaFoldDB" id="A0A1W9ZXC6"/>
<reference evidence="10 11" key="1">
    <citation type="submission" date="2017-02" db="EMBL/GenBank/DDBJ databases">
        <title>The new phylogeny of genus Mycobacterium.</title>
        <authorList>
            <person name="Tortoli E."/>
            <person name="Trovato A."/>
            <person name="Cirillo D.M."/>
        </authorList>
    </citation>
    <scope>NUCLEOTIDE SEQUENCE [LARGE SCALE GENOMIC DNA]</scope>
    <source>
        <strain evidence="10 11">DSM 45057</strain>
    </source>
</reference>
<feature type="transmembrane region" description="Helical" evidence="8">
    <location>
        <begin position="499"/>
        <end position="517"/>
    </location>
</feature>
<comment type="caution">
    <text evidence="10">The sequence shown here is derived from an EMBL/GenBank/DDBJ whole genome shotgun (WGS) entry which is preliminary data.</text>
</comment>
<dbReference type="PANTHER" id="PTHR30509">
    <property type="entry name" value="P-HYDROXYBENZOIC ACID EFFLUX PUMP SUBUNIT-RELATED"/>
    <property type="match status" value="1"/>
</dbReference>
<keyword evidence="4 8" id="KW-1133">Transmembrane helix</keyword>
<evidence type="ECO:0000259" key="9">
    <source>
        <dbReference type="Pfam" id="PF13515"/>
    </source>
</evidence>
<feature type="transmembrane region" description="Helical" evidence="8">
    <location>
        <begin position="446"/>
        <end position="464"/>
    </location>
</feature>
<keyword evidence="2" id="KW-1003">Cell membrane</keyword>
<protein>
    <recommendedName>
        <fullName evidence="9">Integral membrane bound transporter domain-containing protein</fullName>
    </recommendedName>
</protein>
<feature type="domain" description="Integral membrane bound transporter" evidence="9">
    <location>
        <begin position="433"/>
        <end position="560"/>
    </location>
</feature>